<name>D2W147_NAEGR</name>
<gene>
    <name evidence="2" type="ORF">NAEGRDRAFT_75086</name>
</gene>
<dbReference type="InParanoid" id="D2W147"/>
<evidence type="ECO:0000313" key="2">
    <source>
        <dbReference type="EMBL" id="EFC37167.1"/>
    </source>
</evidence>
<feature type="region of interest" description="Disordered" evidence="1">
    <location>
        <begin position="205"/>
        <end position="228"/>
    </location>
</feature>
<protein>
    <submittedName>
        <fullName evidence="2">Predicted protein</fullName>
    </submittedName>
</protein>
<keyword evidence="3" id="KW-1185">Reference proteome</keyword>
<sequence>MNHGKSVQQSNDNSFSSAINNPMNTINNNISSSSLSKTNTNTTTIGLSNTLNSRPSIIKSDITNSILSNPLTLADRFKRLNEKQPTQKNDSKTSLLVTKSLFSNNSNSSNLNLNNSIAFLNKDNTSPIKPIRESIYVNNNESKLASNMITTSTFNHNNINDDNGEEDMSFTRLNSTIMTNSNTNNTNTINISIPNLNNTSIMSGSTFSHHHHHSKSLKTTTTNTTHQW</sequence>
<organism evidence="3">
    <name type="scientific">Naegleria gruberi</name>
    <name type="common">Amoeba</name>
    <dbReference type="NCBI Taxonomy" id="5762"/>
    <lineage>
        <taxon>Eukaryota</taxon>
        <taxon>Discoba</taxon>
        <taxon>Heterolobosea</taxon>
        <taxon>Tetramitia</taxon>
        <taxon>Eutetramitia</taxon>
        <taxon>Vahlkampfiidae</taxon>
        <taxon>Naegleria</taxon>
    </lineage>
</organism>
<dbReference type="AlphaFoldDB" id="D2W147"/>
<feature type="region of interest" description="Disordered" evidence="1">
    <location>
        <begin position="1"/>
        <end position="22"/>
    </location>
</feature>
<dbReference type="KEGG" id="ngr:NAEGRDRAFT_75086"/>
<dbReference type="VEuPathDB" id="AmoebaDB:NAEGRDRAFT_75086"/>
<reference evidence="2 3" key="1">
    <citation type="journal article" date="2010" name="Cell">
        <title>The genome of Naegleria gruberi illuminates early eukaryotic versatility.</title>
        <authorList>
            <person name="Fritz-Laylin L.K."/>
            <person name="Prochnik S.E."/>
            <person name="Ginger M.L."/>
            <person name="Dacks J.B."/>
            <person name="Carpenter M.L."/>
            <person name="Field M.C."/>
            <person name="Kuo A."/>
            <person name="Paredez A."/>
            <person name="Chapman J."/>
            <person name="Pham J."/>
            <person name="Shu S."/>
            <person name="Neupane R."/>
            <person name="Cipriano M."/>
            <person name="Mancuso J."/>
            <person name="Tu H."/>
            <person name="Salamov A."/>
            <person name="Lindquist E."/>
            <person name="Shapiro H."/>
            <person name="Lucas S."/>
            <person name="Grigoriev I.V."/>
            <person name="Cande W.Z."/>
            <person name="Fulton C."/>
            <person name="Rokhsar D.S."/>
            <person name="Dawson S.C."/>
        </authorList>
    </citation>
    <scope>NUCLEOTIDE SEQUENCE [LARGE SCALE GENOMIC DNA]</scope>
    <source>
        <strain evidence="2 3">NEG-M</strain>
    </source>
</reference>
<evidence type="ECO:0000256" key="1">
    <source>
        <dbReference type="SAM" id="MobiDB-lite"/>
    </source>
</evidence>
<dbReference type="Proteomes" id="UP000006671">
    <property type="component" value="Unassembled WGS sequence"/>
</dbReference>
<feature type="compositionally biased region" description="Low complexity" evidence="1">
    <location>
        <begin position="217"/>
        <end position="228"/>
    </location>
</feature>
<feature type="compositionally biased region" description="Polar residues" evidence="1">
    <location>
        <begin position="1"/>
        <end position="18"/>
    </location>
</feature>
<evidence type="ECO:0000313" key="3">
    <source>
        <dbReference type="Proteomes" id="UP000006671"/>
    </source>
</evidence>
<dbReference type="RefSeq" id="XP_002669911.1">
    <property type="nucleotide sequence ID" value="XM_002669865.1"/>
</dbReference>
<accession>D2W147</accession>
<dbReference type="GeneID" id="8856678"/>
<dbReference type="EMBL" id="GG738921">
    <property type="protein sequence ID" value="EFC37167.1"/>
    <property type="molecule type" value="Genomic_DNA"/>
</dbReference>
<proteinExistence type="predicted"/>